<organism evidence="2 3">
    <name type="scientific">Desulfamplus magnetovallimortis</name>
    <dbReference type="NCBI Taxonomy" id="1246637"/>
    <lineage>
        <taxon>Bacteria</taxon>
        <taxon>Pseudomonadati</taxon>
        <taxon>Thermodesulfobacteriota</taxon>
        <taxon>Desulfobacteria</taxon>
        <taxon>Desulfobacterales</taxon>
        <taxon>Desulfobacteraceae</taxon>
        <taxon>Desulfamplus</taxon>
    </lineage>
</organism>
<evidence type="ECO:0000313" key="3">
    <source>
        <dbReference type="Proteomes" id="UP000191931"/>
    </source>
</evidence>
<gene>
    <name evidence="2" type="ORF">MTBBW1_1560002</name>
</gene>
<feature type="compositionally biased region" description="Polar residues" evidence="1">
    <location>
        <begin position="21"/>
        <end position="33"/>
    </location>
</feature>
<protein>
    <submittedName>
        <fullName evidence="2">Uncharacterized protein</fullName>
    </submittedName>
</protein>
<sequence>MDSKEVKKVEDSVKDTAKKSLMQQKNVGTKMQQ</sequence>
<dbReference type="AlphaFoldDB" id="A0A1W1H8L9"/>
<feature type="region of interest" description="Disordered" evidence="1">
    <location>
        <begin position="1"/>
        <end position="33"/>
    </location>
</feature>
<name>A0A1W1H8L9_9BACT</name>
<accession>A0A1W1H8L9</accession>
<dbReference type="STRING" id="1246637.MTBBW1_1560002"/>
<dbReference type="Proteomes" id="UP000191931">
    <property type="component" value="Unassembled WGS sequence"/>
</dbReference>
<feature type="compositionally biased region" description="Basic and acidic residues" evidence="1">
    <location>
        <begin position="1"/>
        <end position="18"/>
    </location>
</feature>
<reference evidence="2 3" key="1">
    <citation type="submission" date="2017-03" db="EMBL/GenBank/DDBJ databases">
        <authorList>
            <person name="Afonso C.L."/>
            <person name="Miller P.J."/>
            <person name="Scott M.A."/>
            <person name="Spackman E."/>
            <person name="Goraichik I."/>
            <person name="Dimitrov K.M."/>
            <person name="Suarez D.L."/>
            <person name="Swayne D.E."/>
        </authorList>
    </citation>
    <scope>NUCLEOTIDE SEQUENCE [LARGE SCALE GENOMIC DNA]</scope>
    <source>
        <strain evidence="2">PRJEB14757</strain>
    </source>
</reference>
<keyword evidence="3" id="KW-1185">Reference proteome</keyword>
<proteinExistence type="predicted"/>
<evidence type="ECO:0000313" key="2">
    <source>
        <dbReference type="EMBL" id="SLM28793.1"/>
    </source>
</evidence>
<dbReference type="EMBL" id="FWEV01000064">
    <property type="protein sequence ID" value="SLM28793.1"/>
    <property type="molecule type" value="Genomic_DNA"/>
</dbReference>
<evidence type="ECO:0000256" key="1">
    <source>
        <dbReference type="SAM" id="MobiDB-lite"/>
    </source>
</evidence>